<dbReference type="PANTHER" id="PTHR46403:SF1">
    <property type="entry name" value="TP53-REGULATED INHIBITOR OF APOPTOSIS 1"/>
    <property type="match status" value="1"/>
</dbReference>
<evidence type="ECO:0000256" key="3">
    <source>
        <dbReference type="ARBA" id="ARBA00023706"/>
    </source>
</evidence>
<dbReference type="GO" id="GO:0005829">
    <property type="term" value="C:cytosol"/>
    <property type="evidence" value="ECO:0007669"/>
    <property type="project" value="TreeGrafter"/>
</dbReference>
<keyword evidence="2" id="KW-1015">Disulfide bond</keyword>
<comment type="similarity">
    <text evidence="1">Belongs to the TRIAP1/MDM35 family.</text>
</comment>
<evidence type="ECO:0000256" key="4">
    <source>
        <dbReference type="SAM" id="MobiDB-lite"/>
    </source>
</evidence>
<dbReference type="PANTHER" id="PTHR46403">
    <property type="entry name" value="TP53-REGULATED INHIBITOR OF APOPTOSIS 1"/>
    <property type="match status" value="1"/>
</dbReference>
<evidence type="ECO:0000313" key="5">
    <source>
        <dbReference type="EMBL" id="JAV06554.1"/>
    </source>
</evidence>
<evidence type="ECO:0000256" key="2">
    <source>
        <dbReference type="ARBA" id="ARBA00023157"/>
    </source>
</evidence>
<dbReference type="GO" id="GO:0045332">
    <property type="term" value="P:phospholipid translocation"/>
    <property type="evidence" value="ECO:0007669"/>
    <property type="project" value="TreeGrafter"/>
</dbReference>
<feature type="region of interest" description="Disordered" evidence="4">
    <location>
        <begin position="59"/>
        <end position="83"/>
    </location>
</feature>
<dbReference type="Pfam" id="PF05254">
    <property type="entry name" value="UPF0203"/>
    <property type="match status" value="1"/>
</dbReference>
<organism evidence="5">
    <name type="scientific">Nyssomyia neivai</name>
    <dbReference type="NCBI Taxonomy" id="330878"/>
    <lineage>
        <taxon>Eukaryota</taxon>
        <taxon>Metazoa</taxon>
        <taxon>Ecdysozoa</taxon>
        <taxon>Arthropoda</taxon>
        <taxon>Hexapoda</taxon>
        <taxon>Insecta</taxon>
        <taxon>Pterygota</taxon>
        <taxon>Neoptera</taxon>
        <taxon>Endopterygota</taxon>
        <taxon>Diptera</taxon>
        <taxon>Nematocera</taxon>
        <taxon>Psychodoidea</taxon>
        <taxon>Psychodidae</taxon>
        <taxon>Nyssomyia</taxon>
    </lineage>
</organism>
<dbReference type="GO" id="GO:0005758">
    <property type="term" value="C:mitochondrial intermembrane space"/>
    <property type="evidence" value="ECO:0007669"/>
    <property type="project" value="TreeGrafter"/>
</dbReference>
<dbReference type="EMBL" id="GFDF01007530">
    <property type="protein sequence ID" value="JAV06554.1"/>
    <property type="molecule type" value="Transcribed_RNA"/>
</dbReference>
<evidence type="ECO:0000256" key="1">
    <source>
        <dbReference type="ARBA" id="ARBA00006196"/>
    </source>
</evidence>
<comment type="catalytic activity">
    <reaction evidence="3">
        <text>a 1,2-diacyl-sn-glycero-3-phosphate(in) = a 1,2-diacyl-sn-glycero-3-phosphate(out)</text>
        <dbReference type="Rhea" id="RHEA:36435"/>
        <dbReference type="ChEBI" id="CHEBI:58608"/>
    </reaction>
</comment>
<protein>
    <submittedName>
        <fullName evidence="5">Putative tp53-regulated inhibitor of apoptosis 1-like protein</fullName>
    </submittedName>
</protein>
<accession>A0A1L8DJN6</accession>
<name>A0A1L8DJN6_9DIPT</name>
<dbReference type="PROSITE" id="PS51808">
    <property type="entry name" value="CHCH"/>
    <property type="match status" value="1"/>
</dbReference>
<sequence length="83" mass="9486">MNSIGENCNELKRSYDTCFNNWFADKFLKGSLDESQCEPLFKVYQQCVKNAMKEQQIEIGEIESDHLGSEKEYKPPPGKSSSS</sequence>
<dbReference type="GO" id="GO:1990050">
    <property type="term" value="F:phosphatidic acid transfer activity"/>
    <property type="evidence" value="ECO:0007669"/>
    <property type="project" value="TreeGrafter"/>
</dbReference>
<proteinExistence type="inferred from homology"/>
<feature type="compositionally biased region" description="Basic and acidic residues" evidence="4">
    <location>
        <begin position="63"/>
        <end position="74"/>
    </location>
</feature>
<dbReference type="AlphaFoldDB" id="A0A1L8DJN6"/>
<reference evidence="5" key="1">
    <citation type="submission" date="2016-12" db="EMBL/GenBank/DDBJ databases">
        <title>An insight into the sialome and mialome of the sand fly, Nyssomyia neivai.</title>
        <authorList>
            <person name="Sebastian V."/>
            <person name="Goulart T.M."/>
            <person name="Oliveira W."/>
            <person name="Calvo E."/>
            <person name="Oliveira L.F."/>
            <person name="Pinto M.C."/>
            <person name="Rosselino A.M."/>
            <person name="Ribeiro J.M."/>
        </authorList>
    </citation>
    <scope>NUCLEOTIDE SEQUENCE</scope>
</reference>
<dbReference type="InterPro" id="IPR007918">
    <property type="entry name" value="MDM35_apoptosis"/>
</dbReference>
<dbReference type="GO" id="GO:0005634">
    <property type="term" value="C:nucleus"/>
    <property type="evidence" value="ECO:0007669"/>
    <property type="project" value="TreeGrafter"/>
</dbReference>